<feature type="compositionally biased region" description="Acidic residues" evidence="1">
    <location>
        <begin position="117"/>
        <end position="147"/>
    </location>
</feature>
<accession>A0A0P7B8T9</accession>
<dbReference type="EMBL" id="LKCW01000183">
    <property type="protein sequence ID" value="KPM36958.1"/>
    <property type="molecule type" value="Genomic_DNA"/>
</dbReference>
<sequence length="410" mass="46246">MLFNELISITTFGHKYCNSLHLTADDPSKSTLTPSQNPASHKIKMPPPVPDYFKKLGIPSREWLYANAEEVVRRRRLRYIAAAEAMLRERDEAENIPARQSKRPDTRNPPLYKLPSSDEDNDEDTDNDDSDDEDGDDDGDDGDDEAESFEKEDMSKDEDSSSEDDPREQQEMNDSFIDDDDPSSGKSSYEDESDSEDEDEYTDEGRDGNKDKDELDSNKQSEEDEYDICSFSMDRPPIPCRKVMNVSDAPLGAAGQPVRPPTDLKFDDVEAEATLKHKLLSRLDEQLYASQICRAVGGSSVYRRGPAHRVVADGQPGVKSRVPRDPLFAAVDLADLRGAVHCFAHSIMTNTGIRWKFDCASIRRIRDHPFYRQHQHHCQPTLGHSIGLSSSSDMLRHMTPNIKLLGYTQS</sequence>
<feature type="compositionally biased region" description="Polar residues" evidence="1">
    <location>
        <begin position="29"/>
        <end position="39"/>
    </location>
</feature>
<gene>
    <name evidence="2" type="ORF">AK830_g9630</name>
</gene>
<name>A0A0P7B8T9_9HYPO</name>
<feature type="region of interest" description="Disordered" evidence="1">
    <location>
        <begin position="92"/>
        <end position="225"/>
    </location>
</feature>
<evidence type="ECO:0000313" key="3">
    <source>
        <dbReference type="Proteomes" id="UP000050424"/>
    </source>
</evidence>
<evidence type="ECO:0000313" key="2">
    <source>
        <dbReference type="EMBL" id="KPM36958.1"/>
    </source>
</evidence>
<evidence type="ECO:0000256" key="1">
    <source>
        <dbReference type="SAM" id="MobiDB-lite"/>
    </source>
</evidence>
<dbReference type="Proteomes" id="UP000050424">
    <property type="component" value="Unassembled WGS sequence"/>
</dbReference>
<feature type="compositionally biased region" description="Basic and acidic residues" evidence="1">
    <location>
        <begin position="148"/>
        <end position="159"/>
    </location>
</feature>
<feature type="region of interest" description="Disordered" evidence="1">
    <location>
        <begin position="24"/>
        <end position="46"/>
    </location>
</feature>
<organism evidence="2 3">
    <name type="scientific">Neonectria ditissima</name>
    <dbReference type="NCBI Taxonomy" id="78410"/>
    <lineage>
        <taxon>Eukaryota</taxon>
        <taxon>Fungi</taxon>
        <taxon>Dikarya</taxon>
        <taxon>Ascomycota</taxon>
        <taxon>Pezizomycotina</taxon>
        <taxon>Sordariomycetes</taxon>
        <taxon>Hypocreomycetidae</taxon>
        <taxon>Hypocreales</taxon>
        <taxon>Nectriaceae</taxon>
        <taxon>Neonectria</taxon>
    </lineage>
</organism>
<dbReference type="AlphaFoldDB" id="A0A0P7B8T9"/>
<proteinExistence type="predicted"/>
<keyword evidence="3" id="KW-1185">Reference proteome</keyword>
<comment type="caution">
    <text evidence="2">The sequence shown here is derived from an EMBL/GenBank/DDBJ whole genome shotgun (WGS) entry which is preliminary data.</text>
</comment>
<protein>
    <submittedName>
        <fullName evidence="2">Uncharacterized protein</fullName>
    </submittedName>
</protein>
<feature type="compositionally biased region" description="Acidic residues" evidence="1">
    <location>
        <begin position="190"/>
        <end position="202"/>
    </location>
</feature>
<reference evidence="2 3" key="1">
    <citation type="submission" date="2015-09" db="EMBL/GenBank/DDBJ databases">
        <title>Draft genome of a European isolate of the apple canker pathogen Neonectria ditissima.</title>
        <authorList>
            <person name="Gomez-Cortecero A."/>
            <person name="Harrison R.J."/>
            <person name="Armitage A.D."/>
        </authorList>
    </citation>
    <scope>NUCLEOTIDE SEQUENCE [LARGE SCALE GENOMIC DNA]</scope>
    <source>
        <strain evidence="2 3">R09/05</strain>
    </source>
</reference>
<feature type="compositionally biased region" description="Basic and acidic residues" evidence="1">
    <location>
        <begin position="203"/>
        <end position="221"/>
    </location>
</feature>